<gene>
    <name evidence="1" type="ORF">BACCIP111899_01756</name>
</gene>
<evidence type="ECO:0000313" key="1">
    <source>
        <dbReference type="EMBL" id="CAG9612579.1"/>
    </source>
</evidence>
<dbReference type="PANTHER" id="PTHR34796:SF1">
    <property type="entry name" value="EXPRESSED PROTEIN"/>
    <property type="match status" value="1"/>
</dbReference>
<proteinExistence type="predicted"/>
<evidence type="ECO:0000313" key="2">
    <source>
        <dbReference type="Proteomes" id="UP000789423"/>
    </source>
</evidence>
<dbReference type="SUPFAM" id="SSF140663">
    <property type="entry name" value="TTHA0068-like"/>
    <property type="match status" value="1"/>
</dbReference>
<dbReference type="RefSeq" id="WP_098309255.1">
    <property type="nucleotide sequence ID" value="NZ_CAKJTI010000006.1"/>
</dbReference>
<reference evidence="1 2" key="1">
    <citation type="submission" date="2021-10" db="EMBL/GenBank/DDBJ databases">
        <authorList>
            <person name="Criscuolo A."/>
        </authorList>
    </citation>
    <scope>NUCLEOTIDE SEQUENCE [LARGE SCALE GENOMIC DNA]</scope>
    <source>
        <strain evidence="2">CIP 111899</strain>
    </source>
</reference>
<dbReference type="Gene3D" id="1.10.3450.10">
    <property type="entry name" value="TTHA0068-like"/>
    <property type="match status" value="1"/>
</dbReference>
<organism evidence="1 2">
    <name type="scientific">Bacillus rhizoplanae</name>
    <dbReference type="NCBI Taxonomy" id="2880966"/>
    <lineage>
        <taxon>Bacteria</taxon>
        <taxon>Bacillati</taxon>
        <taxon>Bacillota</taxon>
        <taxon>Bacilli</taxon>
        <taxon>Bacillales</taxon>
        <taxon>Bacillaceae</taxon>
        <taxon>Bacillus</taxon>
    </lineage>
</organism>
<dbReference type="InterPro" id="IPR023203">
    <property type="entry name" value="TTHA0068_sf"/>
</dbReference>
<protein>
    <recommendedName>
        <fullName evidence="3">DUF309 domain-containing protein</fullName>
    </recommendedName>
</protein>
<dbReference type="InterPro" id="IPR005500">
    <property type="entry name" value="DUF309"/>
</dbReference>
<name>A0ABM8Y9Y9_9BACI</name>
<dbReference type="EMBL" id="CAKJTI010000006">
    <property type="protein sequence ID" value="CAG9612579.1"/>
    <property type="molecule type" value="Genomic_DNA"/>
</dbReference>
<dbReference type="Proteomes" id="UP000789423">
    <property type="component" value="Unassembled WGS sequence"/>
</dbReference>
<keyword evidence="2" id="KW-1185">Reference proteome</keyword>
<evidence type="ECO:0008006" key="3">
    <source>
        <dbReference type="Google" id="ProtNLM"/>
    </source>
</evidence>
<dbReference type="PANTHER" id="PTHR34796">
    <property type="entry name" value="EXPRESSED PROTEIN"/>
    <property type="match status" value="1"/>
</dbReference>
<comment type="caution">
    <text evidence="1">The sequence shown here is derived from an EMBL/GenBank/DDBJ whole genome shotgun (WGS) entry which is preliminary data.</text>
</comment>
<sequence>MEDYPLAYYEFFIKYNEGDYYTCHDLLEEMWLEDRGNLFLKGLLQMAVAQYHYSYGNIKGARMMMEVAEEYLTPYCPVYWNLNVEKVVHFIQLCRKILPKEINRIPYEQVQNLPQLPEFILYMEEV</sequence>
<dbReference type="Pfam" id="PF03745">
    <property type="entry name" value="DUF309"/>
    <property type="match status" value="1"/>
</dbReference>
<accession>A0ABM8Y9Y9</accession>